<evidence type="ECO:0000313" key="1">
    <source>
        <dbReference type="EMBL" id="GFH22267.1"/>
    </source>
</evidence>
<protein>
    <submittedName>
        <fullName evidence="1">J domain-containing protein</fullName>
    </submittedName>
</protein>
<dbReference type="PANTHER" id="PTHR45181">
    <property type="entry name" value="HEAT SHOCK PROTEIN DNAJ WITH TETRATRICOPEPTIDE REPEAT-CONTAINING PROTEIN"/>
    <property type="match status" value="1"/>
</dbReference>
<dbReference type="Proteomes" id="UP000485058">
    <property type="component" value="Unassembled WGS sequence"/>
</dbReference>
<dbReference type="PANTHER" id="PTHR45181:SF4">
    <property type="entry name" value="HEAT SHOCK PROTEIN DNAJ WITH TETRATRICOPEPTIDE REPEAT-CONTAINING PROTEIN"/>
    <property type="match status" value="1"/>
</dbReference>
<dbReference type="AlphaFoldDB" id="A0A699ZHR8"/>
<gene>
    <name evidence="1" type="ORF">HaLaN_19709</name>
</gene>
<feature type="non-terminal residue" evidence="1">
    <location>
        <position position="305"/>
    </location>
</feature>
<organism evidence="1 2">
    <name type="scientific">Haematococcus lacustris</name>
    <name type="common">Green alga</name>
    <name type="synonym">Haematococcus pluvialis</name>
    <dbReference type="NCBI Taxonomy" id="44745"/>
    <lineage>
        <taxon>Eukaryota</taxon>
        <taxon>Viridiplantae</taxon>
        <taxon>Chlorophyta</taxon>
        <taxon>core chlorophytes</taxon>
        <taxon>Chlorophyceae</taxon>
        <taxon>CS clade</taxon>
        <taxon>Chlamydomonadales</taxon>
        <taxon>Haematococcaceae</taxon>
        <taxon>Haematococcus</taxon>
    </lineage>
</organism>
<comment type="caution">
    <text evidence="1">The sequence shown here is derived from an EMBL/GenBank/DDBJ whole genome shotgun (WGS) entry which is preliminary data.</text>
</comment>
<evidence type="ECO:0000313" key="2">
    <source>
        <dbReference type="Proteomes" id="UP000485058"/>
    </source>
</evidence>
<dbReference type="SUPFAM" id="SSF48452">
    <property type="entry name" value="TPR-like"/>
    <property type="match status" value="1"/>
</dbReference>
<reference evidence="1 2" key="1">
    <citation type="submission" date="2020-02" db="EMBL/GenBank/DDBJ databases">
        <title>Draft genome sequence of Haematococcus lacustris strain NIES-144.</title>
        <authorList>
            <person name="Morimoto D."/>
            <person name="Nakagawa S."/>
            <person name="Yoshida T."/>
            <person name="Sawayama S."/>
        </authorList>
    </citation>
    <scope>NUCLEOTIDE SEQUENCE [LARGE SCALE GENOMIC DNA]</scope>
    <source>
        <strain evidence="1 2">NIES-144</strain>
    </source>
</reference>
<dbReference type="SMART" id="SM00028">
    <property type="entry name" value="TPR"/>
    <property type="match status" value="2"/>
</dbReference>
<feature type="non-terminal residue" evidence="1">
    <location>
        <position position="1"/>
    </location>
</feature>
<proteinExistence type="predicted"/>
<dbReference type="InterPro" id="IPR011990">
    <property type="entry name" value="TPR-like_helical_dom_sf"/>
</dbReference>
<name>A0A699ZHR8_HAELA</name>
<dbReference type="InterPro" id="IPR019734">
    <property type="entry name" value="TPR_rpt"/>
</dbReference>
<dbReference type="EMBL" id="BLLF01002003">
    <property type="protein sequence ID" value="GFH22267.1"/>
    <property type="molecule type" value="Genomic_DNA"/>
</dbReference>
<sequence>DLSKQLRDVETLQTATHQALAALAAAVASGAVDKVEAWLQALAKLHPLVEYSEAVAAAKACALLAVGKPHKASAACKLGYTAPPSLAKAPWRLWLLTQAQYQLGDMQAALKWATRLASVLQQEVASAGWQSEYEQEAEAFGGNSVHALAGAGLQLPSQEEAALNWADQLANIVQKVGSPGWQSEYEQEAEAFGGNSVQALAGAGLQLPSREEVGCVVSHLTALSALKEEGNAAVKDGNLRLAVDKYSAALALLPPPGYAAVLHCNRAAAHQGLDSLVDALADCGRAKALDPGYARGTTRMASVLL</sequence>
<accession>A0A699ZHR8</accession>
<keyword evidence="2" id="KW-1185">Reference proteome</keyword>
<dbReference type="Gene3D" id="1.25.40.10">
    <property type="entry name" value="Tetratricopeptide repeat domain"/>
    <property type="match status" value="1"/>
</dbReference>